<dbReference type="Gene3D" id="3.40.50.300">
    <property type="entry name" value="P-loop containing nucleotide triphosphate hydrolases"/>
    <property type="match status" value="1"/>
</dbReference>
<dbReference type="EMBL" id="SNYM01000003">
    <property type="protein sequence ID" value="TDQ49695.1"/>
    <property type="molecule type" value="Genomic_DNA"/>
</dbReference>
<dbReference type="OrthoDB" id="1441538at2"/>
<dbReference type="RefSeq" id="WP_133588233.1">
    <property type="nucleotide sequence ID" value="NZ_CP037953.1"/>
</dbReference>
<dbReference type="PANTHER" id="PTHR12788:SF10">
    <property type="entry name" value="PROTEIN-TYROSINE SULFOTRANSFERASE"/>
    <property type="match status" value="1"/>
</dbReference>
<dbReference type="Gene3D" id="2.60.120.330">
    <property type="entry name" value="B-lactam Antibiotic, Isopenicillin N Synthase, Chain"/>
    <property type="match status" value="1"/>
</dbReference>
<accession>A0A4R6UW38</accession>
<organism evidence="3 4">
    <name type="scientific">Permianibacter aggregans</name>
    <dbReference type="NCBI Taxonomy" id="1510150"/>
    <lineage>
        <taxon>Bacteria</taxon>
        <taxon>Pseudomonadati</taxon>
        <taxon>Pseudomonadota</taxon>
        <taxon>Gammaproteobacteria</taxon>
        <taxon>Pseudomonadales</taxon>
        <taxon>Pseudomonadaceae</taxon>
        <taxon>Permianibacter</taxon>
    </lineage>
</organism>
<dbReference type="Proteomes" id="UP000295375">
    <property type="component" value="Unassembled WGS sequence"/>
</dbReference>
<evidence type="ECO:0000313" key="4">
    <source>
        <dbReference type="Proteomes" id="UP000295375"/>
    </source>
</evidence>
<dbReference type="AlphaFoldDB" id="A0A4R6UW38"/>
<evidence type="ECO:0000256" key="1">
    <source>
        <dbReference type="ARBA" id="ARBA00022679"/>
    </source>
</evidence>
<evidence type="ECO:0000313" key="3">
    <source>
        <dbReference type="EMBL" id="TDQ49695.1"/>
    </source>
</evidence>
<reference evidence="3 4" key="1">
    <citation type="submission" date="2019-03" db="EMBL/GenBank/DDBJ databases">
        <title>Genomic Encyclopedia of Type Strains, Phase IV (KMG-IV): sequencing the most valuable type-strain genomes for metagenomic binning, comparative biology and taxonomic classification.</title>
        <authorList>
            <person name="Goeker M."/>
        </authorList>
    </citation>
    <scope>NUCLEOTIDE SEQUENCE [LARGE SCALE GENOMIC DNA]</scope>
    <source>
        <strain evidence="3 4">DSM 103792</strain>
    </source>
</reference>
<dbReference type="Pfam" id="PF05118">
    <property type="entry name" value="Asp_Arg_Hydrox"/>
    <property type="match status" value="1"/>
</dbReference>
<name>A0A4R6UW38_9GAMM</name>
<dbReference type="SUPFAM" id="SSF52540">
    <property type="entry name" value="P-loop containing nucleoside triphosphate hydrolases"/>
    <property type="match status" value="1"/>
</dbReference>
<dbReference type="SUPFAM" id="SSF51197">
    <property type="entry name" value="Clavaminate synthase-like"/>
    <property type="match status" value="1"/>
</dbReference>
<protein>
    <submittedName>
        <fullName evidence="3">Aspartyl/asparaginyl beta-hydroxylase</fullName>
    </submittedName>
</protein>
<comment type="caution">
    <text evidence="3">The sequence shown here is derived from an EMBL/GenBank/DDBJ whole genome shotgun (WGS) entry which is preliminary data.</text>
</comment>
<dbReference type="PANTHER" id="PTHR12788">
    <property type="entry name" value="PROTEIN-TYROSINE SULFOTRANSFERASE 2"/>
    <property type="match status" value="1"/>
</dbReference>
<dbReference type="InterPro" id="IPR027443">
    <property type="entry name" value="IPNS-like_sf"/>
</dbReference>
<proteinExistence type="predicted"/>
<keyword evidence="4" id="KW-1185">Reference proteome</keyword>
<dbReference type="InterPro" id="IPR026634">
    <property type="entry name" value="TPST-like"/>
</dbReference>
<dbReference type="InterPro" id="IPR007803">
    <property type="entry name" value="Asp/Arg/Pro-Hydrxlase"/>
</dbReference>
<sequence length="622" mass="70122">MKLAAPFMQLPLLFNASLVTEELKNISEQEWMPHPQGFPGNSMLPLVAVNGDPTNEGFAGEMSPTPYLKRCPYLFQILATLRVPLGRTRLMRLSGNAEVTRHADQGYYWADRVRIHVPILTQPSVRFECGDAVVNMAAGECWIFDTWRQHRVLNDSAEQRIHLVVDTVGSEPFWMMVGAGRDHNKKNFANVWSPKHIEYDRDAEVNPRFERANVPTVMTPWELKARLGFILSEAPPSANTPMLRQNIAQFCRHWQALWAAFGEHKEGWADYQGAMNQFMQQIDQLCANVVLNNELNMASVVHTLVAKVAISGAQAWLGDGEIRGAAASGSSIKHHQVAPVDPMFDRPVFIVSSPRSGSTLLFETLLRSPSLLTIGGESHTLMETMSELSPATNGKGSNRLTSSDATPEVVAELRRRFYEALKSRDGSAEKSGRVRMLEKTPKNALRIPFLKTCFPEAVFLYLYRDPRETMGSMIDAWQSGRFNTYPNLPGWTGLPWSLLLTPGWEVLNGKSIAEIVAAQWESTTKIMIDDLASLPKKDVVVTTYHEFLRSPAKVIEQLCSTLNIRWDETIPEVLPLSKYTLSTPNSEKWRRHEEDIQRQLPRIEAAMSLAERFLNERNLALI</sequence>
<keyword evidence="1" id="KW-0808">Transferase</keyword>
<evidence type="ECO:0000259" key="2">
    <source>
        <dbReference type="Pfam" id="PF05118"/>
    </source>
</evidence>
<gene>
    <name evidence="3" type="ORF">EV696_10363</name>
</gene>
<dbReference type="Pfam" id="PF13469">
    <property type="entry name" value="Sulfotransfer_3"/>
    <property type="match status" value="1"/>
</dbReference>
<dbReference type="InterPro" id="IPR027417">
    <property type="entry name" value="P-loop_NTPase"/>
</dbReference>
<feature type="domain" description="Aspartyl/asparaginy/proline hydroxylase" evidence="2">
    <location>
        <begin position="66"/>
        <end position="167"/>
    </location>
</feature>
<dbReference type="GO" id="GO:0008476">
    <property type="term" value="F:protein-tyrosine sulfotransferase activity"/>
    <property type="evidence" value="ECO:0007669"/>
    <property type="project" value="InterPro"/>
</dbReference>